<sequence length="178" mass="18833">MAAMISIGIIFFFFLRPTAASARGGSVPPVIVSTCAAVSKASLSTRYDDCIHMLSSSPSTASAADARGLAIAAANLTAVRVASTLAVLDNLMVALQYCVADYEEMQGSAAGAVDDLLHGADARNLDLLSKLRTSSFQPAFCDLAFMESNTDKDPMEAENLENEKLSWLAYSIAEVLRT</sequence>
<name>I1HC11_BRADI</name>
<evidence type="ECO:0000256" key="2">
    <source>
        <dbReference type="ARBA" id="ARBA00023157"/>
    </source>
</evidence>
<dbReference type="InterPro" id="IPR035513">
    <property type="entry name" value="Invertase/methylesterase_inhib"/>
</dbReference>
<feature type="signal peptide" evidence="4">
    <location>
        <begin position="1"/>
        <end position="20"/>
    </location>
</feature>
<protein>
    <recommendedName>
        <fullName evidence="5">Pectinesterase inhibitor domain-containing protein</fullName>
    </recommendedName>
</protein>
<dbReference type="GO" id="GO:0004857">
    <property type="term" value="F:enzyme inhibitor activity"/>
    <property type="evidence" value="ECO:0000318"/>
    <property type="project" value="GO_Central"/>
</dbReference>
<dbReference type="eggNOG" id="ENOG502R4BB">
    <property type="taxonomic scope" value="Eukaryota"/>
</dbReference>
<dbReference type="OMA" id="NCIATYQ"/>
<dbReference type="Gene3D" id="1.20.140.40">
    <property type="entry name" value="Invertase/pectin methylesterase inhibitor family protein"/>
    <property type="match status" value="1"/>
</dbReference>
<accession>I1HC11</accession>
<dbReference type="Proteomes" id="UP000008810">
    <property type="component" value="Chromosome 2"/>
</dbReference>
<dbReference type="InterPro" id="IPR006501">
    <property type="entry name" value="Pectinesterase_inhib_dom"/>
</dbReference>
<reference evidence="6 7" key="1">
    <citation type="journal article" date="2010" name="Nature">
        <title>Genome sequencing and analysis of the model grass Brachypodium distachyon.</title>
        <authorList>
            <consortium name="International Brachypodium Initiative"/>
        </authorList>
    </citation>
    <scope>NUCLEOTIDE SEQUENCE [LARGE SCALE GENOMIC DNA]</scope>
    <source>
        <strain evidence="6">Bd21</strain>
        <strain evidence="7">cv. Bd21</strain>
    </source>
</reference>
<dbReference type="GO" id="GO:0009505">
    <property type="term" value="C:plant-type cell wall"/>
    <property type="evidence" value="ECO:0000318"/>
    <property type="project" value="GO_Central"/>
</dbReference>
<dbReference type="SUPFAM" id="SSF101148">
    <property type="entry name" value="Plant invertase/pectin methylesterase inhibitor"/>
    <property type="match status" value="1"/>
</dbReference>
<keyword evidence="2" id="KW-1015">Disulfide bond</keyword>
<dbReference type="OrthoDB" id="672161at2759"/>
<evidence type="ECO:0000313" key="7">
    <source>
        <dbReference type="EnsemblPlants" id="KQK02713"/>
    </source>
</evidence>
<dbReference type="KEGG" id="bdi:104583022"/>
<feature type="chain" id="PRO_5014094462" description="Pectinesterase inhibitor domain-containing protein" evidence="4">
    <location>
        <begin position="21"/>
        <end position="178"/>
    </location>
</feature>
<gene>
    <name evidence="7" type="primary">LOC104583022</name>
    <name evidence="6" type="ORF">BRADI_2g03230v3</name>
</gene>
<dbReference type="EMBL" id="CM000881">
    <property type="protein sequence ID" value="KQK02713.1"/>
    <property type="molecule type" value="Genomic_DNA"/>
</dbReference>
<dbReference type="AlphaFoldDB" id="I1HC11"/>
<reference evidence="6" key="2">
    <citation type="submission" date="2017-06" db="EMBL/GenBank/DDBJ databases">
        <title>WGS assembly of Brachypodium distachyon.</title>
        <authorList>
            <consortium name="The International Brachypodium Initiative"/>
            <person name="Lucas S."/>
            <person name="Harmon-Smith M."/>
            <person name="Lail K."/>
            <person name="Tice H."/>
            <person name="Grimwood J."/>
            <person name="Bruce D."/>
            <person name="Barry K."/>
            <person name="Shu S."/>
            <person name="Lindquist E."/>
            <person name="Wang M."/>
            <person name="Pitluck S."/>
            <person name="Vogel J.P."/>
            <person name="Garvin D.F."/>
            <person name="Mockler T.C."/>
            <person name="Schmutz J."/>
            <person name="Rokhsar D."/>
            <person name="Bevan M.W."/>
        </authorList>
    </citation>
    <scope>NUCLEOTIDE SEQUENCE</scope>
    <source>
        <strain evidence="6">Bd21</strain>
    </source>
</reference>
<comment type="similarity">
    <text evidence="3">Belongs to the PMEI family.</text>
</comment>
<dbReference type="PANTHER" id="PTHR35357:SF8">
    <property type="entry name" value="OS01G0111000 PROTEIN"/>
    <property type="match status" value="1"/>
</dbReference>
<dbReference type="HOGENOM" id="CLU_109139_0_0_1"/>
<evidence type="ECO:0000256" key="3">
    <source>
        <dbReference type="ARBA" id="ARBA00038471"/>
    </source>
</evidence>
<dbReference type="RefSeq" id="XP_010232970.1">
    <property type="nucleotide sequence ID" value="XM_010234668.1"/>
</dbReference>
<proteinExistence type="inferred from homology"/>
<dbReference type="GO" id="GO:0009827">
    <property type="term" value="P:plant-type cell wall modification"/>
    <property type="evidence" value="ECO:0000318"/>
    <property type="project" value="GO_Central"/>
</dbReference>
<keyword evidence="8" id="KW-1185">Reference proteome</keyword>
<dbReference type="PANTHER" id="PTHR35357">
    <property type="entry name" value="OS02G0537100 PROTEIN"/>
    <property type="match status" value="1"/>
</dbReference>
<evidence type="ECO:0000256" key="1">
    <source>
        <dbReference type="ARBA" id="ARBA00022729"/>
    </source>
</evidence>
<dbReference type="STRING" id="15368.I1HC11"/>
<evidence type="ECO:0000256" key="4">
    <source>
        <dbReference type="SAM" id="SignalP"/>
    </source>
</evidence>
<reference evidence="7" key="3">
    <citation type="submission" date="2018-08" db="UniProtKB">
        <authorList>
            <consortium name="EnsemblPlants"/>
        </authorList>
    </citation>
    <scope>IDENTIFICATION</scope>
    <source>
        <strain evidence="7">cv. Bd21</strain>
    </source>
</reference>
<feature type="domain" description="Pectinesterase inhibitor" evidence="5">
    <location>
        <begin position="31"/>
        <end position="160"/>
    </location>
</feature>
<dbReference type="Gramene" id="KQK02713">
    <property type="protein sequence ID" value="KQK02713"/>
    <property type="gene ID" value="BRADI_2g03230v3"/>
</dbReference>
<dbReference type="EnsemblPlants" id="KQK02713">
    <property type="protein sequence ID" value="KQK02713"/>
    <property type="gene ID" value="BRADI_2g03230v3"/>
</dbReference>
<dbReference type="Pfam" id="PF04043">
    <property type="entry name" value="PMEI"/>
    <property type="match status" value="1"/>
</dbReference>
<evidence type="ECO:0000259" key="5">
    <source>
        <dbReference type="Pfam" id="PF04043"/>
    </source>
</evidence>
<evidence type="ECO:0000313" key="6">
    <source>
        <dbReference type="EMBL" id="KQK02713.1"/>
    </source>
</evidence>
<evidence type="ECO:0000313" key="8">
    <source>
        <dbReference type="Proteomes" id="UP000008810"/>
    </source>
</evidence>
<dbReference type="GeneID" id="104583022"/>
<organism evidence="7">
    <name type="scientific">Brachypodium distachyon</name>
    <name type="common">Purple false brome</name>
    <name type="synonym">Trachynia distachya</name>
    <dbReference type="NCBI Taxonomy" id="15368"/>
    <lineage>
        <taxon>Eukaryota</taxon>
        <taxon>Viridiplantae</taxon>
        <taxon>Streptophyta</taxon>
        <taxon>Embryophyta</taxon>
        <taxon>Tracheophyta</taxon>
        <taxon>Spermatophyta</taxon>
        <taxon>Magnoliopsida</taxon>
        <taxon>Liliopsida</taxon>
        <taxon>Poales</taxon>
        <taxon>Poaceae</taxon>
        <taxon>BOP clade</taxon>
        <taxon>Pooideae</taxon>
        <taxon>Stipodae</taxon>
        <taxon>Brachypodieae</taxon>
        <taxon>Brachypodium</taxon>
    </lineage>
</organism>
<keyword evidence="1 4" id="KW-0732">Signal</keyword>